<organism evidence="1 2">
    <name type="scientific">Celeribacter baekdonensis</name>
    <dbReference type="NCBI Taxonomy" id="875171"/>
    <lineage>
        <taxon>Bacteria</taxon>
        <taxon>Pseudomonadati</taxon>
        <taxon>Pseudomonadota</taxon>
        <taxon>Alphaproteobacteria</taxon>
        <taxon>Rhodobacterales</taxon>
        <taxon>Roseobacteraceae</taxon>
        <taxon>Celeribacter</taxon>
    </lineage>
</organism>
<dbReference type="RefSeq" id="WP_143026890.1">
    <property type="nucleotide sequence ID" value="NZ_FNBL01000018.1"/>
</dbReference>
<sequence>MGTHMMMHGSLSDAAQDAQARAVDTRHAEILRAARLPHAPLAMPRQVIERSLADVVANTPLLSRLIGGLASGIGRTARGR</sequence>
<dbReference type="Proteomes" id="UP000182284">
    <property type="component" value="Unassembled WGS sequence"/>
</dbReference>
<reference evidence="1 2" key="1">
    <citation type="submission" date="2016-10" db="EMBL/GenBank/DDBJ databases">
        <authorList>
            <person name="de Groot N.N."/>
        </authorList>
    </citation>
    <scope>NUCLEOTIDE SEQUENCE [LARGE SCALE GENOMIC DNA]</scope>
    <source>
        <strain evidence="1 2">DSM 27375</strain>
    </source>
</reference>
<dbReference type="OrthoDB" id="7874948at2"/>
<evidence type="ECO:0000313" key="2">
    <source>
        <dbReference type="Proteomes" id="UP000182284"/>
    </source>
</evidence>
<proteinExistence type="predicted"/>
<name>A0A1G7TNH5_9RHOB</name>
<dbReference type="EMBL" id="FNBL01000018">
    <property type="protein sequence ID" value="SDG36825.1"/>
    <property type="molecule type" value="Genomic_DNA"/>
</dbReference>
<dbReference type="AlphaFoldDB" id="A0A1G7TNH5"/>
<gene>
    <name evidence="1" type="ORF">SAMN04488117_1188</name>
</gene>
<accession>A0A1G7TNH5</accession>
<protein>
    <submittedName>
        <fullName evidence="1">Uncharacterized protein</fullName>
    </submittedName>
</protein>
<evidence type="ECO:0000313" key="1">
    <source>
        <dbReference type="EMBL" id="SDG36825.1"/>
    </source>
</evidence>